<accession>A0AAD2JM25</accession>
<gene>
    <name evidence="2" type="ORF">CYCCA115_LOCUS19026</name>
</gene>
<feature type="region of interest" description="Disordered" evidence="1">
    <location>
        <begin position="619"/>
        <end position="698"/>
    </location>
</feature>
<comment type="caution">
    <text evidence="2">The sequence shown here is derived from an EMBL/GenBank/DDBJ whole genome shotgun (WGS) entry which is preliminary data.</text>
</comment>
<dbReference type="EMBL" id="CAKOGP040002080">
    <property type="protein sequence ID" value="CAJ1961073.1"/>
    <property type="molecule type" value="Genomic_DNA"/>
</dbReference>
<name>A0AAD2JM25_9STRA</name>
<protein>
    <submittedName>
        <fullName evidence="2">Uncharacterized protein</fullName>
    </submittedName>
</protein>
<feature type="compositionally biased region" description="Basic residues" evidence="1">
    <location>
        <begin position="348"/>
        <end position="361"/>
    </location>
</feature>
<proteinExistence type="predicted"/>
<organism evidence="2 3">
    <name type="scientific">Cylindrotheca closterium</name>
    <dbReference type="NCBI Taxonomy" id="2856"/>
    <lineage>
        <taxon>Eukaryota</taxon>
        <taxon>Sar</taxon>
        <taxon>Stramenopiles</taxon>
        <taxon>Ochrophyta</taxon>
        <taxon>Bacillariophyta</taxon>
        <taxon>Bacillariophyceae</taxon>
        <taxon>Bacillariophycidae</taxon>
        <taxon>Bacillariales</taxon>
        <taxon>Bacillariaceae</taxon>
        <taxon>Cylindrotheca</taxon>
    </lineage>
</organism>
<feature type="compositionally biased region" description="Basic and acidic residues" evidence="1">
    <location>
        <begin position="619"/>
        <end position="639"/>
    </location>
</feature>
<feature type="region of interest" description="Disordered" evidence="1">
    <location>
        <begin position="342"/>
        <end position="496"/>
    </location>
</feature>
<dbReference type="Proteomes" id="UP001295423">
    <property type="component" value="Unassembled WGS sequence"/>
</dbReference>
<dbReference type="AlphaFoldDB" id="A0AAD2JM25"/>
<feature type="compositionally biased region" description="Low complexity" evidence="1">
    <location>
        <begin position="679"/>
        <end position="692"/>
    </location>
</feature>
<feature type="region of interest" description="Disordered" evidence="1">
    <location>
        <begin position="109"/>
        <end position="140"/>
    </location>
</feature>
<keyword evidence="3" id="KW-1185">Reference proteome</keyword>
<feature type="compositionally biased region" description="Basic and acidic residues" evidence="1">
    <location>
        <begin position="475"/>
        <end position="496"/>
    </location>
</feature>
<feature type="compositionally biased region" description="Acidic residues" evidence="1">
    <location>
        <begin position="424"/>
        <end position="442"/>
    </location>
</feature>
<sequence>MSEEEPPGGWTVDVFRPYVEDALDEWKRGDMFMKIGLAETDTILKEGEAAPAKGDKGHPFNKIFSFIIKEIAAKFNLVKQKKKTVSILLRSLDKEWEALVKAKQIQSPIKKKGSATTGKESSAMDAKDQPEAAEVKTESKEIEVKEEMIESPVQHMDGVPIDLTPRQLQMKEKFEKRKQEVLDSLPGEVKSKFGQQFFAKWAKSPLPVLVLSPYNVPPGPVRDMWFDMYEKVKKQGRLASASNLVYWYGAYDDPANAYSFVIKSKLIPFAIGEKKGLGKVPNAIRKKLDEGKKIGGADKMLLQGIEEMEEDKAKEPDDRHGRMNQVFLEDWEFVEEEVIVQEEEKSKPKAKPKNKKTKKRKNKDDQVDPVPKKQKKTKKAAEEPKQDEEKKPKVKEGDGPATPVKLEDIGDIGDNDVSSHDDKDDLEDAEPPSESDEDDEDFEYGKGPVKKPKTQKKVLAAAKAPPKKKSRKTKTKVERGRKDGEKKVPEGERRRRQELTRFTACEDKYLKVIDDWKYGLENQSKGTIKEIYVRLLDCVTKFSAPFIEAYEMPVLMKQSKKIVDDENRLKLWKTMKEVYQAKKKEVPAGFVPQKRVRNVEVAPEKEVIEKPKRISSVEEIAERDKSTKVPTKTKFERQDVSSSAPTKPGTPVATTEKKKFSLGSIMTKPKSTNKPGATSGLIRSLSSSSQLSKRQENPQWISETSIKDILDDENRSFALEFLQQATPFIPPNDKVNSDVIARELETSIFEWAGGKDGVAVTDCFVKYWDKVDDMVAAISGDGGNGTIARMISQGRFQSASEVVRLSENDIVCSYEGRPLEDFKFE</sequence>
<feature type="compositionally biased region" description="Basic and acidic residues" evidence="1">
    <location>
        <begin position="379"/>
        <end position="398"/>
    </location>
</feature>
<reference evidence="2" key="1">
    <citation type="submission" date="2023-08" db="EMBL/GenBank/DDBJ databases">
        <authorList>
            <person name="Audoor S."/>
            <person name="Bilcke G."/>
        </authorList>
    </citation>
    <scope>NUCLEOTIDE SEQUENCE</scope>
</reference>
<evidence type="ECO:0000313" key="3">
    <source>
        <dbReference type="Proteomes" id="UP001295423"/>
    </source>
</evidence>
<feature type="compositionally biased region" description="Basic residues" evidence="1">
    <location>
        <begin position="465"/>
        <end position="474"/>
    </location>
</feature>
<evidence type="ECO:0000313" key="2">
    <source>
        <dbReference type="EMBL" id="CAJ1961073.1"/>
    </source>
</evidence>
<feature type="compositionally biased region" description="Basic and acidic residues" evidence="1">
    <location>
        <begin position="125"/>
        <end position="140"/>
    </location>
</feature>
<evidence type="ECO:0000256" key="1">
    <source>
        <dbReference type="SAM" id="MobiDB-lite"/>
    </source>
</evidence>